<evidence type="ECO:0000313" key="2">
    <source>
        <dbReference type="EMBL" id="ROT40871.1"/>
    </source>
</evidence>
<dbReference type="OrthoDB" id="5154063at2759"/>
<feature type="region of interest" description="Disordered" evidence="1">
    <location>
        <begin position="174"/>
        <end position="285"/>
    </location>
</feature>
<reference evidence="2 3" key="1">
    <citation type="journal article" date="2018" name="Mol. Ecol.">
        <title>The obligate alkalophilic soda-lake fungus Sodiomyces alkalinus has shifted to a protein diet.</title>
        <authorList>
            <person name="Grum-Grzhimaylo A.A."/>
            <person name="Falkoski D.L."/>
            <person name="van den Heuvel J."/>
            <person name="Valero-Jimenez C.A."/>
            <person name="Min B."/>
            <person name="Choi I.G."/>
            <person name="Lipzen A."/>
            <person name="Daum C.G."/>
            <person name="Aanen D.K."/>
            <person name="Tsang A."/>
            <person name="Henrissat B."/>
            <person name="Bilanenko E.N."/>
            <person name="de Vries R.P."/>
            <person name="van Kan J.A.L."/>
            <person name="Grigoriev I.V."/>
            <person name="Debets A.J.M."/>
        </authorList>
    </citation>
    <scope>NUCLEOTIDE SEQUENCE [LARGE SCALE GENOMIC DNA]</scope>
    <source>
        <strain evidence="2 3">F11</strain>
    </source>
</reference>
<dbReference type="GeneID" id="39583768"/>
<proteinExistence type="predicted"/>
<dbReference type="RefSeq" id="XP_028468677.1">
    <property type="nucleotide sequence ID" value="XM_028615291.1"/>
</dbReference>
<feature type="compositionally biased region" description="Basic residues" evidence="1">
    <location>
        <begin position="218"/>
        <end position="232"/>
    </location>
</feature>
<sequence length="285" mass="32390">MPCCLTILSYGCGHKHLWKVYCTNDCRDTLCPSWEQELLAQLYYRWKCEDCYTRTWEEREQCRTDAFDEEANAIIARRDMAECYKSFIIAGVRAREIWDDYRVEKARVEQVEEIQWADDFAEQYGRLMWTLKYGVENAVGPANARLAYMLKAKHWDLTIVRDITKQEAVVARLRGTRRVESSSTSGVKDAATPRPPPTAGGAPKASATNCRAPSPTPVKRKRSSTPSKRRHISTPVLLPRRPLAAEPVACSPRRCPSLQSLLRENPEEKEQEPYLPQGGLAAPSA</sequence>
<dbReference type="AlphaFoldDB" id="A0A3N2Q275"/>
<evidence type="ECO:0000313" key="3">
    <source>
        <dbReference type="Proteomes" id="UP000272025"/>
    </source>
</evidence>
<gene>
    <name evidence="2" type="ORF">SODALDRAFT_396529</name>
</gene>
<keyword evidence="3" id="KW-1185">Reference proteome</keyword>
<protein>
    <submittedName>
        <fullName evidence="2">Uncharacterized protein</fullName>
    </submittedName>
</protein>
<accession>A0A3N2Q275</accession>
<evidence type="ECO:0000256" key="1">
    <source>
        <dbReference type="SAM" id="MobiDB-lite"/>
    </source>
</evidence>
<dbReference type="Proteomes" id="UP000272025">
    <property type="component" value="Unassembled WGS sequence"/>
</dbReference>
<feature type="compositionally biased region" description="Low complexity" evidence="1">
    <location>
        <begin position="199"/>
        <end position="208"/>
    </location>
</feature>
<name>A0A3N2Q275_SODAK</name>
<organism evidence="2 3">
    <name type="scientific">Sodiomyces alkalinus (strain CBS 110278 / VKM F-3762 / F11)</name>
    <name type="common">Alkaliphilic filamentous fungus</name>
    <dbReference type="NCBI Taxonomy" id="1314773"/>
    <lineage>
        <taxon>Eukaryota</taxon>
        <taxon>Fungi</taxon>
        <taxon>Dikarya</taxon>
        <taxon>Ascomycota</taxon>
        <taxon>Pezizomycotina</taxon>
        <taxon>Sordariomycetes</taxon>
        <taxon>Hypocreomycetidae</taxon>
        <taxon>Glomerellales</taxon>
        <taxon>Plectosphaerellaceae</taxon>
        <taxon>Sodiomyces</taxon>
    </lineage>
</organism>
<dbReference type="EMBL" id="ML119052">
    <property type="protein sequence ID" value="ROT40871.1"/>
    <property type="molecule type" value="Genomic_DNA"/>
</dbReference>